<accession>F4PG46</accession>
<sequence>MPTVFYFCIYLIYCPMSCSQYRVYIDHPLPKQIISVTSFERHIKVKSEFLYQQQTKQTKTAKEEDEEREKKSLFNLFITIITCDDLQLLLCCCQDIYTYRVREREIDVLLKEERRGRECAMRSVVATQF</sequence>
<dbReference type="EMBL" id="GL883006">
    <property type="protein sequence ID" value="EGG24680.1"/>
    <property type="molecule type" value="Genomic_DNA"/>
</dbReference>
<keyword evidence="2" id="KW-1185">Reference proteome</keyword>
<dbReference type="GeneID" id="14876727"/>
<dbReference type="Proteomes" id="UP000007797">
    <property type="component" value="Unassembled WGS sequence"/>
</dbReference>
<reference evidence="2" key="1">
    <citation type="journal article" date="2011" name="Genome Res.">
        <title>Phylogeny-wide analysis of social amoeba genomes highlights ancient origins for complex intercellular communication.</title>
        <authorList>
            <person name="Heidel A.J."/>
            <person name="Lawal H.M."/>
            <person name="Felder M."/>
            <person name="Schilde C."/>
            <person name="Helps N.R."/>
            <person name="Tunggal B."/>
            <person name="Rivero F."/>
            <person name="John U."/>
            <person name="Schleicher M."/>
            <person name="Eichinger L."/>
            <person name="Platzer M."/>
            <person name="Noegel A.A."/>
            <person name="Schaap P."/>
            <person name="Gloeckner G."/>
        </authorList>
    </citation>
    <scope>NUCLEOTIDE SEQUENCE [LARGE SCALE GENOMIC DNA]</scope>
    <source>
        <strain evidence="2">SH3</strain>
    </source>
</reference>
<evidence type="ECO:0000313" key="2">
    <source>
        <dbReference type="Proteomes" id="UP000007797"/>
    </source>
</evidence>
<evidence type="ECO:0000313" key="1">
    <source>
        <dbReference type="EMBL" id="EGG24680.1"/>
    </source>
</evidence>
<gene>
    <name evidence="1" type="ORF">DFA_02924</name>
</gene>
<name>F4PG46_CACFS</name>
<organism evidence="1 2">
    <name type="scientific">Cavenderia fasciculata</name>
    <name type="common">Slime mold</name>
    <name type="synonym">Dictyostelium fasciculatum</name>
    <dbReference type="NCBI Taxonomy" id="261658"/>
    <lineage>
        <taxon>Eukaryota</taxon>
        <taxon>Amoebozoa</taxon>
        <taxon>Evosea</taxon>
        <taxon>Eumycetozoa</taxon>
        <taxon>Dictyostelia</taxon>
        <taxon>Acytosteliales</taxon>
        <taxon>Cavenderiaceae</taxon>
        <taxon>Cavenderia</taxon>
    </lineage>
</organism>
<dbReference type="RefSeq" id="XP_004362531.1">
    <property type="nucleotide sequence ID" value="XM_004362474.1"/>
</dbReference>
<dbReference type="KEGG" id="dfa:DFA_02924"/>
<protein>
    <submittedName>
        <fullName evidence="1">Uncharacterized protein</fullName>
    </submittedName>
</protein>
<proteinExistence type="predicted"/>
<dbReference type="AlphaFoldDB" id="F4PG46"/>